<dbReference type="Gene3D" id="1.10.260.40">
    <property type="entry name" value="lambda repressor-like DNA-binding domains"/>
    <property type="match status" value="1"/>
</dbReference>
<dbReference type="AlphaFoldDB" id="A0A1B8U1V9"/>
<evidence type="ECO:0000313" key="3">
    <source>
        <dbReference type="Proteomes" id="UP000092584"/>
    </source>
</evidence>
<sequence length="121" mass="13973">MKEEDKKRSDRVIEIFKETGLNQRQFSEILGISQQLVSAVVNYTKKPNETILLAIIDKIKNIDPMWLLTGIGEQMSNYTPKEVESPIELHIKKIVKKEFEELSQDILQKLSNIEDSVKNSN</sequence>
<dbReference type="STRING" id="1774273.LPB03_02720"/>
<evidence type="ECO:0000313" key="2">
    <source>
        <dbReference type="EMBL" id="OBY65856.1"/>
    </source>
</evidence>
<dbReference type="Pfam" id="PF01381">
    <property type="entry name" value="HTH_3"/>
    <property type="match status" value="1"/>
</dbReference>
<evidence type="ECO:0000259" key="1">
    <source>
        <dbReference type="PROSITE" id="PS50943"/>
    </source>
</evidence>
<dbReference type="InterPro" id="IPR001387">
    <property type="entry name" value="Cro/C1-type_HTH"/>
</dbReference>
<name>A0A1B8U1V9_9FLAO</name>
<proteinExistence type="predicted"/>
<dbReference type="PROSITE" id="PS50943">
    <property type="entry name" value="HTH_CROC1"/>
    <property type="match status" value="1"/>
</dbReference>
<gene>
    <name evidence="2" type="ORF">LPB3_02360</name>
</gene>
<dbReference type="OrthoDB" id="796548at2"/>
<keyword evidence="3" id="KW-1185">Reference proteome</keyword>
<organism evidence="2 3">
    <name type="scientific">Polaribacter vadi</name>
    <dbReference type="NCBI Taxonomy" id="1774273"/>
    <lineage>
        <taxon>Bacteria</taxon>
        <taxon>Pseudomonadati</taxon>
        <taxon>Bacteroidota</taxon>
        <taxon>Flavobacteriia</taxon>
        <taxon>Flavobacteriales</taxon>
        <taxon>Flavobacteriaceae</taxon>
    </lineage>
</organism>
<accession>A0A1B8U1V9</accession>
<dbReference type="InterPro" id="IPR010982">
    <property type="entry name" value="Lambda_DNA-bd_dom_sf"/>
</dbReference>
<dbReference type="RefSeq" id="WP_065317998.1">
    <property type="nucleotide sequence ID" value="NZ_CP017477.1"/>
</dbReference>
<dbReference type="GO" id="GO:0003677">
    <property type="term" value="F:DNA binding"/>
    <property type="evidence" value="ECO:0007669"/>
    <property type="project" value="InterPro"/>
</dbReference>
<dbReference type="SMART" id="SM00530">
    <property type="entry name" value="HTH_XRE"/>
    <property type="match status" value="1"/>
</dbReference>
<dbReference type="EMBL" id="LSFM01000013">
    <property type="protein sequence ID" value="OBY65856.1"/>
    <property type="molecule type" value="Genomic_DNA"/>
</dbReference>
<dbReference type="SUPFAM" id="SSF47413">
    <property type="entry name" value="lambda repressor-like DNA-binding domains"/>
    <property type="match status" value="1"/>
</dbReference>
<dbReference type="Proteomes" id="UP000092584">
    <property type="component" value="Unassembled WGS sequence"/>
</dbReference>
<dbReference type="CDD" id="cd00093">
    <property type="entry name" value="HTH_XRE"/>
    <property type="match status" value="1"/>
</dbReference>
<reference evidence="3" key="1">
    <citation type="submission" date="2016-02" db="EMBL/GenBank/DDBJ databases">
        <authorList>
            <person name="Shin S.-K."/>
            <person name="Yi H."/>
            <person name="Kim E."/>
        </authorList>
    </citation>
    <scope>NUCLEOTIDE SEQUENCE [LARGE SCALE GENOMIC DNA]</scope>
    <source>
        <strain evidence="3">LPB0003</strain>
    </source>
</reference>
<feature type="domain" description="HTH cro/C1-type" evidence="1">
    <location>
        <begin position="12"/>
        <end position="67"/>
    </location>
</feature>
<dbReference type="KEGG" id="pob:LPB03_02720"/>
<protein>
    <recommendedName>
        <fullName evidence="1">HTH cro/C1-type domain-containing protein</fullName>
    </recommendedName>
</protein>
<comment type="caution">
    <text evidence="2">The sequence shown here is derived from an EMBL/GenBank/DDBJ whole genome shotgun (WGS) entry which is preliminary data.</text>
</comment>